<gene>
    <name evidence="4" type="ORF">L1785_02415</name>
</gene>
<comment type="similarity">
    <text evidence="1">Belongs to the LytR/CpsA/Psr (LCP) family.</text>
</comment>
<dbReference type="PANTHER" id="PTHR33392">
    <property type="entry name" value="POLYISOPRENYL-TEICHOIC ACID--PEPTIDOGLYCAN TEICHOIC ACID TRANSFERASE TAGU"/>
    <property type="match status" value="1"/>
</dbReference>
<feature type="compositionally biased region" description="Low complexity" evidence="2">
    <location>
        <begin position="399"/>
        <end position="444"/>
    </location>
</feature>
<dbReference type="Proteomes" id="UP001165405">
    <property type="component" value="Unassembled WGS sequence"/>
</dbReference>
<evidence type="ECO:0000256" key="2">
    <source>
        <dbReference type="SAM" id="MobiDB-lite"/>
    </source>
</evidence>
<name>A0AA41QAE1_9MICO</name>
<sequence length="454" mass="46332">MPQTPAKPAPVPQHAPGPQSAPGKLDGTSARHSSGIGWSRTPRIVAGVAIALIALGGTSVAAVVADLRSQVEVSDVSGLVVGAAASAPKPKDPDDPFKDMPVNILVMGTDYRDAATIAIAGKDEGGGLRSDTTFLVHISADRTWIEVVSIPRDSMVSIPACKLPGGGTARARDLNMFNGAFGAVGNITGKGPEDLTYAAACTLSTVVENTGLPLPNHLVVKMDGVIGIVDALGGVQVCLPEPIEEDKRYGSLVLPAGPQTLNGYQSIQYVRARHGEGLGNGGDLDRIERQQGFINAALRQALAGETLANPAKMLPLAQAVLGSLSPDAALADAANLTGLAFSLRGIDKSRIVFRTVPNVPWPQDHNRVIWTDEADELWARLAADQPPADLTPLPPPAAVTPSPGTTDVVAPPATAPGGTDAGATDPAATDPAAGTPVAPAAPAVEPSLPPGTCV</sequence>
<accession>A0AA41QAE1</accession>
<organism evidence="4 5">
    <name type="scientific">Antribacter soli</name>
    <dbReference type="NCBI Taxonomy" id="2910976"/>
    <lineage>
        <taxon>Bacteria</taxon>
        <taxon>Bacillati</taxon>
        <taxon>Actinomycetota</taxon>
        <taxon>Actinomycetes</taxon>
        <taxon>Micrococcales</taxon>
        <taxon>Promicromonosporaceae</taxon>
        <taxon>Antribacter</taxon>
    </lineage>
</organism>
<feature type="domain" description="Cell envelope-related transcriptional attenuator" evidence="3">
    <location>
        <begin position="129"/>
        <end position="301"/>
    </location>
</feature>
<feature type="compositionally biased region" description="Pro residues" evidence="2">
    <location>
        <begin position="1"/>
        <end position="15"/>
    </location>
</feature>
<dbReference type="Gene3D" id="3.40.630.190">
    <property type="entry name" value="LCP protein"/>
    <property type="match status" value="1"/>
</dbReference>
<dbReference type="RefSeq" id="WP_236087538.1">
    <property type="nucleotide sequence ID" value="NZ_JAKGSG010000008.1"/>
</dbReference>
<dbReference type="NCBIfam" id="TIGR00350">
    <property type="entry name" value="lytR_cpsA_psr"/>
    <property type="match status" value="1"/>
</dbReference>
<dbReference type="PANTHER" id="PTHR33392:SF6">
    <property type="entry name" value="POLYISOPRENYL-TEICHOIC ACID--PEPTIDOGLYCAN TEICHOIC ACID TRANSFERASE TAGU"/>
    <property type="match status" value="1"/>
</dbReference>
<proteinExistence type="inferred from homology"/>
<reference evidence="4" key="1">
    <citation type="submission" date="2022-01" db="EMBL/GenBank/DDBJ databases">
        <title>Antribacter sp. nov., isolated from Guizhou of China.</title>
        <authorList>
            <person name="Chengliang C."/>
            <person name="Ya Z."/>
        </authorList>
    </citation>
    <scope>NUCLEOTIDE SEQUENCE</scope>
    <source>
        <strain evidence="4">KLBMP 9083</strain>
    </source>
</reference>
<dbReference type="InterPro" id="IPR004474">
    <property type="entry name" value="LytR_CpsA_psr"/>
</dbReference>
<protein>
    <submittedName>
        <fullName evidence="4">LCP family protein</fullName>
    </submittedName>
</protein>
<evidence type="ECO:0000256" key="1">
    <source>
        <dbReference type="ARBA" id="ARBA00006068"/>
    </source>
</evidence>
<feature type="region of interest" description="Disordered" evidence="2">
    <location>
        <begin position="1"/>
        <end position="37"/>
    </location>
</feature>
<dbReference type="Pfam" id="PF03816">
    <property type="entry name" value="LytR_cpsA_psr"/>
    <property type="match status" value="1"/>
</dbReference>
<dbReference type="EMBL" id="JAKGSG010000008">
    <property type="protein sequence ID" value="MCF4119823.1"/>
    <property type="molecule type" value="Genomic_DNA"/>
</dbReference>
<comment type="caution">
    <text evidence="4">The sequence shown here is derived from an EMBL/GenBank/DDBJ whole genome shotgun (WGS) entry which is preliminary data.</text>
</comment>
<feature type="region of interest" description="Disordered" evidence="2">
    <location>
        <begin position="386"/>
        <end position="454"/>
    </location>
</feature>
<evidence type="ECO:0000313" key="5">
    <source>
        <dbReference type="Proteomes" id="UP001165405"/>
    </source>
</evidence>
<evidence type="ECO:0000259" key="3">
    <source>
        <dbReference type="Pfam" id="PF03816"/>
    </source>
</evidence>
<keyword evidence="5" id="KW-1185">Reference proteome</keyword>
<dbReference type="InterPro" id="IPR050922">
    <property type="entry name" value="LytR/CpsA/Psr_CW_biosynth"/>
</dbReference>
<evidence type="ECO:0000313" key="4">
    <source>
        <dbReference type="EMBL" id="MCF4119823.1"/>
    </source>
</evidence>
<dbReference type="AlphaFoldDB" id="A0AA41QAE1"/>